<keyword evidence="3" id="KW-1185">Reference proteome</keyword>
<evidence type="ECO:0000313" key="3">
    <source>
        <dbReference type="Proteomes" id="UP001059773"/>
    </source>
</evidence>
<organism evidence="2 3">
    <name type="scientific">Oceanobacillus jeddahense</name>
    <dbReference type="NCBI Taxonomy" id="1462527"/>
    <lineage>
        <taxon>Bacteria</taxon>
        <taxon>Bacillati</taxon>
        <taxon>Bacillota</taxon>
        <taxon>Bacilli</taxon>
        <taxon>Bacillales</taxon>
        <taxon>Bacillaceae</taxon>
        <taxon>Oceanobacillus</taxon>
    </lineage>
</organism>
<name>A0ABY5K048_9BACI</name>
<dbReference type="PROSITE" id="PS51186">
    <property type="entry name" value="GNAT"/>
    <property type="match status" value="1"/>
</dbReference>
<protein>
    <submittedName>
        <fullName evidence="2">GNAT family N-acetyltransferase</fullName>
    </submittedName>
</protein>
<dbReference type="Gene3D" id="3.40.630.30">
    <property type="match status" value="1"/>
</dbReference>
<accession>A0ABY5K048</accession>
<feature type="domain" description="N-acetyltransferase" evidence="1">
    <location>
        <begin position="3"/>
        <end position="159"/>
    </location>
</feature>
<dbReference type="RefSeq" id="WP_256709574.1">
    <property type="nucleotide sequence ID" value="NZ_CP101914.1"/>
</dbReference>
<dbReference type="InterPro" id="IPR016181">
    <property type="entry name" value="Acyl_CoA_acyltransferase"/>
</dbReference>
<dbReference type="Proteomes" id="UP001059773">
    <property type="component" value="Chromosome"/>
</dbReference>
<evidence type="ECO:0000259" key="1">
    <source>
        <dbReference type="PROSITE" id="PS51186"/>
    </source>
</evidence>
<dbReference type="EMBL" id="CP101914">
    <property type="protein sequence ID" value="UUI04676.1"/>
    <property type="molecule type" value="Genomic_DNA"/>
</dbReference>
<sequence length="291" mass="33808">MNPIIRQLLPSDKNLMENMYTGIEDDYIIRIFDKLCTGNHVLFGLFIDNQLVSTAGYSLFSSHYAMLGRLRSDLRYQGNGYSKQLTEYIRDQAFQAEDLDWVGANTQKHNIPAQNVLSSICLEKQAILYGCAAKMLDGLSDIENVWPEITHLEEKQELLDTYHVKANTIFPIECYYPFPSSPRLFQEEQINSWRFFQEDGLPPLITKKDIKKETYLHAIYPHKDLFQRPGLWKTIAKAQNELQIACPDEEVHVWIDIPASLIDQLPADHPFELDSPWFLYGMDRAEWEKLS</sequence>
<dbReference type="Pfam" id="PF00583">
    <property type="entry name" value="Acetyltransf_1"/>
    <property type="match status" value="1"/>
</dbReference>
<proteinExistence type="predicted"/>
<reference evidence="2" key="1">
    <citation type="submission" date="2022-07" db="EMBL/GenBank/DDBJ databases">
        <title>FELIX.</title>
        <authorList>
            <person name="Wan K.H."/>
            <person name="Park S."/>
            <person name="Lawrence Q."/>
            <person name="Eichenberger J.P."/>
            <person name="Booth B.W."/>
            <person name="Piaggio A.J."/>
            <person name="Chandler J.C."/>
            <person name="Franklin A.B."/>
            <person name="Celniker S.E."/>
        </authorList>
    </citation>
    <scope>NUCLEOTIDE SEQUENCE</scope>
    <source>
        <strain evidence="2">QA-1986 374</strain>
    </source>
</reference>
<dbReference type="InterPro" id="IPR000182">
    <property type="entry name" value="GNAT_dom"/>
</dbReference>
<dbReference type="SUPFAM" id="SSF55729">
    <property type="entry name" value="Acyl-CoA N-acyltransferases (Nat)"/>
    <property type="match status" value="1"/>
</dbReference>
<evidence type="ECO:0000313" key="2">
    <source>
        <dbReference type="EMBL" id="UUI04676.1"/>
    </source>
</evidence>
<gene>
    <name evidence="2" type="ORF">NP439_08495</name>
</gene>